<evidence type="ECO:0000313" key="2">
    <source>
        <dbReference type="Proteomes" id="UP001209317"/>
    </source>
</evidence>
<dbReference type="RefSeq" id="WP_263037340.1">
    <property type="nucleotide sequence ID" value="NZ_JAOTPL010000005.1"/>
</dbReference>
<name>A0AAE3LJK5_9BACT</name>
<proteinExistence type="predicted"/>
<organism evidence="1 2">
    <name type="scientific">Haoranjiania flava</name>
    <dbReference type="NCBI Taxonomy" id="1856322"/>
    <lineage>
        <taxon>Bacteria</taxon>
        <taxon>Pseudomonadati</taxon>
        <taxon>Bacteroidota</taxon>
        <taxon>Chitinophagia</taxon>
        <taxon>Chitinophagales</taxon>
        <taxon>Chitinophagaceae</taxon>
        <taxon>Haoranjiania</taxon>
    </lineage>
</organism>
<gene>
    <name evidence="1" type="ORF">OD355_04895</name>
</gene>
<protein>
    <submittedName>
        <fullName evidence="1">Uncharacterized protein</fullName>
    </submittedName>
</protein>
<dbReference type="AlphaFoldDB" id="A0AAE3LJK5"/>
<comment type="caution">
    <text evidence="1">The sequence shown here is derived from an EMBL/GenBank/DDBJ whole genome shotgun (WGS) entry which is preliminary data.</text>
</comment>
<accession>A0AAE3LJK5</accession>
<dbReference type="Proteomes" id="UP001209317">
    <property type="component" value="Unassembled WGS sequence"/>
</dbReference>
<evidence type="ECO:0000313" key="1">
    <source>
        <dbReference type="EMBL" id="MCU7693852.1"/>
    </source>
</evidence>
<dbReference type="EMBL" id="JAOTPL010000005">
    <property type="protein sequence ID" value="MCU7693852.1"/>
    <property type="molecule type" value="Genomic_DNA"/>
</dbReference>
<keyword evidence="2" id="KW-1185">Reference proteome</keyword>
<sequence>MNRGRIQAQGNGTEKSEPWALSTDHFKHMGITSVDNLQAQLTNPELVLRTNALQQCRNRILSTPSYGVSAQMKKSYYDDFRNRKIRVDIEVNAGVAFIDNPQNDN</sequence>
<reference evidence="1" key="1">
    <citation type="submission" date="2022-10" db="EMBL/GenBank/DDBJ databases">
        <authorList>
            <person name="Kim H.S."/>
            <person name="Kim J.-S."/>
            <person name="Suh M.K."/>
            <person name="Eom M.K."/>
            <person name="Lee J.-S."/>
        </authorList>
    </citation>
    <scope>NUCLEOTIDE SEQUENCE</scope>
    <source>
        <strain evidence="1">LIP-5</strain>
    </source>
</reference>